<sequence>MNALLAPTWAVRPLTGSIGAEIEGLDLRHATDDDIAHIKKAFLEHCVLVFRGQDLQPEDQVAFAEKLGQVYRFKKDKVDFGSDELPSGILKLSNVGKEKTITERWHFDGMYLEKPPAVCILAAKELPPQGGDTIWANQYLAYETLSKPMRDIISRLRYLYQGGRITQRYEGNDVPETAWQPAVRRHPESGRDALYVGHPEQALHFEGMTREESEPLLRFLYTHGQRPDFCYRHIWKKGDVLMWDNRCTMHFAVHDYGMQPRLMHRITLNGDVAVGPA</sequence>
<dbReference type="Proteomes" id="UP001501671">
    <property type="component" value="Unassembled WGS sequence"/>
</dbReference>
<evidence type="ECO:0000256" key="4">
    <source>
        <dbReference type="ARBA" id="ARBA00023002"/>
    </source>
</evidence>
<dbReference type="PANTHER" id="PTHR30468">
    <property type="entry name" value="ALPHA-KETOGLUTARATE-DEPENDENT SULFONATE DIOXYGENASE"/>
    <property type="match status" value="1"/>
</dbReference>
<name>A0ABP8HJ73_9BURK</name>
<dbReference type="SUPFAM" id="SSF51197">
    <property type="entry name" value="Clavaminate synthase-like"/>
    <property type="match status" value="1"/>
</dbReference>
<proteinExistence type="inferred from homology"/>
<keyword evidence="8" id="KW-1185">Reference proteome</keyword>
<dbReference type="InterPro" id="IPR042098">
    <property type="entry name" value="TauD-like_sf"/>
</dbReference>
<keyword evidence="2" id="KW-0479">Metal-binding</keyword>
<dbReference type="InterPro" id="IPR003819">
    <property type="entry name" value="TauD/TfdA-like"/>
</dbReference>
<accession>A0ABP8HJ73</accession>
<keyword evidence="5" id="KW-0408">Iron</keyword>
<evidence type="ECO:0000313" key="8">
    <source>
        <dbReference type="Proteomes" id="UP001501671"/>
    </source>
</evidence>
<evidence type="ECO:0000256" key="5">
    <source>
        <dbReference type="ARBA" id="ARBA00023004"/>
    </source>
</evidence>
<keyword evidence="3 7" id="KW-0223">Dioxygenase</keyword>
<dbReference type="Pfam" id="PF02668">
    <property type="entry name" value="TauD"/>
    <property type="match status" value="1"/>
</dbReference>
<evidence type="ECO:0000259" key="6">
    <source>
        <dbReference type="Pfam" id="PF02668"/>
    </source>
</evidence>
<gene>
    <name evidence="7" type="ORF">GCM10023144_39360</name>
</gene>
<evidence type="ECO:0000256" key="3">
    <source>
        <dbReference type="ARBA" id="ARBA00022964"/>
    </source>
</evidence>
<protein>
    <submittedName>
        <fullName evidence="7">TauD/TfdA family dioxygenase</fullName>
    </submittedName>
</protein>
<organism evidence="7 8">
    <name type="scientific">Pigmentiphaga soli</name>
    <dbReference type="NCBI Taxonomy" id="1007095"/>
    <lineage>
        <taxon>Bacteria</taxon>
        <taxon>Pseudomonadati</taxon>
        <taxon>Pseudomonadota</taxon>
        <taxon>Betaproteobacteria</taxon>
        <taxon>Burkholderiales</taxon>
        <taxon>Alcaligenaceae</taxon>
        <taxon>Pigmentiphaga</taxon>
    </lineage>
</organism>
<dbReference type="RefSeq" id="WP_345251600.1">
    <property type="nucleotide sequence ID" value="NZ_BAABFO010000024.1"/>
</dbReference>
<feature type="domain" description="TauD/TfdA-like" evidence="6">
    <location>
        <begin position="11"/>
        <end position="267"/>
    </location>
</feature>
<evidence type="ECO:0000256" key="1">
    <source>
        <dbReference type="ARBA" id="ARBA00005896"/>
    </source>
</evidence>
<dbReference type="Gene3D" id="3.60.130.10">
    <property type="entry name" value="Clavaminate synthase-like"/>
    <property type="match status" value="1"/>
</dbReference>
<comment type="similarity">
    <text evidence="1">Belongs to the TfdA dioxygenase family.</text>
</comment>
<keyword evidence="4" id="KW-0560">Oxidoreductase</keyword>
<dbReference type="EMBL" id="BAABFO010000024">
    <property type="protein sequence ID" value="GAA4340120.1"/>
    <property type="molecule type" value="Genomic_DNA"/>
</dbReference>
<comment type="caution">
    <text evidence="7">The sequence shown here is derived from an EMBL/GenBank/DDBJ whole genome shotgun (WGS) entry which is preliminary data.</text>
</comment>
<dbReference type="InterPro" id="IPR051323">
    <property type="entry name" value="AtsK-like"/>
</dbReference>
<evidence type="ECO:0000256" key="2">
    <source>
        <dbReference type="ARBA" id="ARBA00022723"/>
    </source>
</evidence>
<evidence type="ECO:0000313" key="7">
    <source>
        <dbReference type="EMBL" id="GAA4340120.1"/>
    </source>
</evidence>
<dbReference type="GO" id="GO:0051213">
    <property type="term" value="F:dioxygenase activity"/>
    <property type="evidence" value="ECO:0007669"/>
    <property type="project" value="UniProtKB-KW"/>
</dbReference>
<dbReference type="PANTHER" id="PTHR30468:SF1">
    <property type="entry name" value="ALPHA-KETOGLUTARATE-DEPENDENT SULFONATE DIOXYGENASE"/>
    <property type="match status" value="1"/>
</dbReference>
<reference evidence="8" key="1">
    <citation type="journal article" date="2019" name="Int. J. Syst. Evol. Microbiol.">
        <title>The Global Catalogue of Microorganisms (GCM) 10K type strain sequencing project: providing services to taxonomists for standard genome sequencing and annotation.</title>
        <authorList>
            <consortium name="The Broad Institute Genomics Platform"/>
            <consortium name="The Broad Institute Genome Sequencing Center for Infectious Disease"/>
            <person name="Wu L."/>
            <person name="Ma J."/>
        </authorList>
    </citation>
    <scope>NUCLEOTIDE SEQUENCE [LARGE SCALE GENOMIC DNA]</scope>
    <source>
        <strain evidence="8">JCM 17666</strain>
    </source>
</reference>